<evidence type="ECO:0000256" key="1">
    <source>
        <dbReference type="ARBA" id="ARBA00022801"/>
    </source>
</evidence>
<dbReference type="KEGG" id="dgg:DGI_3033"/>
<dbReference type="PANTHER" id="PTHR35561">
    <property type="entry name" value="RNA 2',3'-CYCLIC PHOSPHODIESTERASE"/>
    <property type="match status" value="1"/>
</dbReference>
<dbReference type="Gene3D" id="3.90.1140.10">
    <property type="entry name" value="Cyclic phosphodiesterase"/>
    <property type="match status" value="1"/>
</dbReference>
<feature type="short sequence motif" description="HXTX 2" evidence="2">
    <location>
        <begin position="126"/>
        <end position="129"/>
    </location>
</feature>
<dbReference type="NCBIfam" id="TIGR02258">
    <property type="entry name" value="2_5_ligase"/>
    <property type="match status" value="1"/>
</dbReference>
<dbReference type="AlphaFoldDB" id="T2GF54"/>
<dbReference type="PATRIC" id="fig|1121448.10.peg.2992"/>
<evidence type="ECO:0000313" key="5">
    <source>
        <dbReference type="Proteomes" id="UP000016587"/>
    </source>
</evidence>
<feature type="active site" description="Proton donor" evidence="2">
    <location>
        <position position="41"/>
    </location>
</feature>
<dbReference type="SUPFAM" id="SSF55144">
    <property type="entry name" value="LigT-like"/>
    <property type="match status" value="1"/>
</dbReference>
<keyword evidence="1 2" id="KW-0378">Hydrolase</keyword>
<feature type="domain" description="Phosphoesterase HXTX" evidence="3">
    <location>
        <begin position="96"/>
        <end position="174"/>
    </location>
</feature>
<dbReference type="PANTHER" id="PTHR35561:SF1">
    <property type="entry name" value="RNA 2',3'-CYCLIC PHOSPHODIESTERASE"/>
    <property type="match status" value="1"/>
</dbReference>
<dbReference type="HOGENOM" id="CLU_081251_3_2_7"/>
<feature type="short sequence motif" description="HXTX 1" evidence="2">
    <location>
        <begin position="41"/>
        <end position="44"/>
    </location>
</feature>
<gene>
    <name evidence="4" type="ORF">DGI_3033</name>
</gene>
<dbReference type="GO" id="GO:0004113">
    <property type="term" value="F:2',3'-cyclic-nucleotide 3'-phosphodiesterase activity"/>
    <property type="evidence" value="ECO:0007669"/>
    <property type="project" value="InterPro"/>
</dbReference>
<dbReference type="eggNOG" id="COG1514">
    <property type="taxonomic scope" value="Bacteria"/>
</dbReference>
<dbReference type="Proteomes" id="UP000016587">
    <property type="component" value="Chromosome"/>
</dbReference>
<comment type="catalytic activity">
    <reaction evidence="2">
        <text>a 3'-end 2',3'-cyclophospho-ribonucleotide-RNA + H2O = a 3'-end 2'-phospho-ribonucleotide-RNA + H(+)</text>
        <dbReference type="Rhea" id="RHEA:11828"/>
        <dbReference type="Rhea" id="RHEA-COMP:10464"/>
        <dbReference type="Rhea" id="RHEA-COMP:17353"/>
        <dbReference type="ChEBI" id="CHEBI:15377"/>
        <dbReference type="ChEBI" id="CHEBI:15378"/>
        <dbReference type="ChEBI" id="CHEBI:83064"/>
        <dbReference type="ChEBI" id="CHEBI:173113"/>
        <dbReference type="EC" id="3.1.4.58"/>
    </reaction>
</comment>
<name>T2GF54_MEGG1</name>
<dbReference type="RefSeq" id="WP_021761826.1">
    <property type="nucleotide sequence ID" value="NC_022444.1"/>
</dbReference>
<comment type="similarity">
    <text evidence="2">Belongs to the 2H phosphoesterase superfamily. ThpR family.</text>
</comment>
<reference evidence="5" key="2">
    <citation type="submission" date="2013-07" db="EMBL/GenBank/DDBJ databases">
        <authorList>
            <person name="Morais-Silva F.O."/>
            <person name="Rezende A.M."/>
            <person name="Pimentel C."/>
            <person name="Resende D.M."/>
            <person name="Santos C.I."/>
            <person name="Clemente C."/>
            <person name="de Oliveira L.M."/>
            <person name="da Silva S.M."/>
            <person name="Costa D.A."/>
            <person name="Varela-Raposo A."/>
            <person name="Horacio E.C.A."/>
            <person name="Matos M."/>
            <person name="Flores O."/>
            <person name="Ruiz J.C."/>
            <person name="Rodrigues-Pousada C."/>
        </authorList>
    </citation>
    <scope>NUCLEOTIDE SEQUENCE [LARGE SCALE GENOMIC DNA]</scope>
    <source>
        <strain evidence="5">ATCC 19364 / DSM 1382 / NCIMB 9332 / VKM B-1759</strain>
    </source>
</reference>
<keyword evidence="5" id="KW-1185">Reference proteome</keyword>
<evidence type="ECO:0000313" key="4">
    <source>
        <dbReference type="EMBL" id="AGW14751.1"/>
    </source>
</evidence>
<sequence>MRCFIGVPLPEAWKQTLETLIRHWTPRFATRLHWTRPETWHVTLQFLGNVDPGRVPSIATALARLQFPRFALHVEGGGYFPEARQPRVGWLGFGEGTDRLARCAQDLASLLTPLGFPAESRAFVAHATLFRVRDAAPRQDDPWQILPQQLAAMAWPPALVERIVLWHSTLDPAGARHAPLAWVDASDAVDA</sequence>
<feature type="active site" description="Proton acceptor" evidence="2">
    <location>
        <position position="126"/>
    </location>
</feature>
<dbReference type="GO" id="GO:0016874">
    <property type="term" value="F:ligase activity"/>
    <property type="evidence" value="ECO:0007669"/>
    <property type="project" value="UniProtKB-KW"/>
</dbReference>
<comment type="function">
    <text evidence="2">Hydrolyzes RNA 2',3'-cyclic phosphodiester to an RNA 2'-phosphomonoester.</text>
</comment>
<dbReference type="Pfam" id="PF02834">
    <property type="entry name" value="LigT_PEase"/>
    <property type="match status" value="2"/>
</dbReference>
<evidence type="ECO:0000256" key="2">
    <source>
        <dbReference type="HAMAP-Rule" id="MF_01940"/>
    </source>
</evidence>
<dbReference type="InterPro" id="IPR009097">
    <property type="entry name" value="Cyclic_Pdiesterase"/>
</dbReference>
<accession>T2GF54</accession>
<dbReference type="GO" id="GO:0008664">
    <property type="term" value="F:RNA 2',3'-cyclic 3'-phosphodiesterase activity"/>
    <property type="evidence" value="ECO:0007669"/>
    <property type="project" value="UniProtKB-EC"/>
</dbReference>
<proteinExistence type="inferred from homology"/>
<protein>
    <recommendedName>
        <fullName evidence="2">RNA 2',3'-cyclic phosphodiesterase</fullName>
        <shortName evidence="2">RNA 2',3'-CPDase</shortName>
        <ecNumber evidence="2">3.1.4.58</ecNumber>
    </recommendedName>
</protein>
<dbReference type="EC" id="3.1.4.58" evidence="2"/>
<dbReference type="InterPro" id="IPR004175">
    <property type="entry name" value="RNA_CPDase"/>
</dbReference>
<dbReference type="STRING" id="1121448.DGI_3033"/>
<dbReference type="HAMAP" id="MF_01940">
    <property type="entry name" value="RNA_CPDase"/>
    <property type="match status" value="1"/>
</dbReference>
<feature type="domain" description="Phosphoesterase HXTX" evidence="3">
    <location>
        <begin position="7"/>
        <end position="90"/>
    </location>
</feature>
<organism evidence="4 5">
    <name type="scientific">Megalodesulfovibrio gigas (strain ATCC 19364 / DSM 1382 / NCIMB 9332 / VKM B-1759)</name>
    <name type="common">Desulfovibrio gigas</name>
    <dbReference type="NCBI Taxonomy" id="1121448"/>
    <lineage>
        <taxon>Bacteria</taxon>
        <taxon>Pseudomonadati</taxon>
        <taxon>Thermodesulfobacteriota</taxon>
        <taxon>Desulfovibrionia</taxon>
        <taxon>Desulfovibrionales</taxon>
        <taxon>Desulfovibrionaceae</taxon>
        <taxon>Megalodesulfovibrio</taxon>
    </lineage>
</organism>
<evidence type="ECO:0000259" key="3">
    <source>
        <dbReference type="Pfam" id="PF02834"/>
    </source>
</evidence>
<dbReference type="EMBL" id="CP006585">
    <property type="protein sequence ID" value="AGW14751.1"/>
    <property type="molecule type" value="Genomic_DNA"/>
</dbReference>
<dbReference type="InterPro" id="IPR014051">
    <property type="entry name" value="Phosphoesterase_HXTX"/>
</dbReference>
<reference evidence="4 5" key="1">
    <citation type="journal article" date="2013" name="J. Bacteriol.">
        <title>Roles of HynAB and Ech, the only two hydrogenases found in the model sulfate reducer Desulfovibrio gigas.</title>
        <authorList>
            <person name="Morais-Silva F.O."/>
            <person name="Santos C.I."/>
            <person name="Rodrigues R."/>
            <person name="Pereira I.A."/>
            <person name="Rodrigues-Pousada C."/>
        </authorList>
    </citation>
    <scope>NUCLEOTIDE SEQUENCE [LARGE SCALE GENOMIC DNA]</scope>
    <source>
        <strain evidence="5">ATCC 19364 / DSM 1382 / NCIMB 9332 / VKM B-1759</strain>
    </source>
</reference>
<keyword evidence="4" id="KW-0436">Ligase</keyword>
<dbReference type="OrthoDB" id="9793819at2"/>